<dbReference type="Proteomes" id="UP001201273">
    <property type="component" value="Unassembled WGS sequence"/>
</dbReference>
<protein>
    <submittedName>
        <fullName evidence="1">Uncharacterized protein</fullName>
    </submittedName>
</protein>
<organism evidence="1 2">
    <name type="scientific">Motilimonas cestriensis</name>
    <dbReference type="NCBI Taxonomy" id="2742685"/>
    <lineage>
        <taxon>Bacteria</taxon>
        <taxon>Pseudomonadati</taxon>
        <taxon>Pseudomonadota</taxon>
        <taxon>Gammaproteobacteria</taxon>
        <taxon>Alteromonadales</taxon>
        <taxon>Alteromonadales genera incertae sedis</taxon>
        <taxon>Motilimonas</taxon>
    </lineage>
</organism>
<dbReference type="RefSeq" id="WP_233053091.1">
    <property type="nucleotide sequence ID" value="NZ_JAIMJA010000011.1"/>
</dbReference>
<accession>A0ABS8WCU6</accession>
<comment type="caution">
    <text evidence="1">The sequence shown here is derived from an EMBL/GenBank/DDBJ whole genome shotgun (WGS) entry which is preliminary data.</text>
</comment>
<evidence type="ECO:0000313" key="1">
    <source>
        <dbReference type="EMBL" id="MCE2595581.1"/>
    </source>
</evidence>
<sequence>MTYPYDQGNLFDQPQSYQYSAYQPDLLAQWQRARQSTLQQLDNPRPLSLVKPVNLTNQANYASELLLTNICLELRQGKICQKNEDWLVIFIKKFEVSKRLFTEYETSLPFRPSQGAGYHSLTCYLLLGEALVHQWQQTQASYLLSCLLKLCDSLTSQLALMDSSQSCHFAWLLEKEQAMVLQLMTGNKDETI</sequence>
<keyword evidence="2" id="KW-1185">Reference proteome</keyword>
<evidence type="ECO:0000313" key="2">
    <source>
        <dbReference type="Proteomes" id="UP001201273"/>
    </source>
</evidence>
<reference evidence="1 2" key="1">
    <citation type="journal article" date="2022" name="Environ. Microbiol. Rep.">
        <title>Eco-phylogenetic analyses reveal divergent evolution of vitamin B12 metabolism in the marine bacterial family 'Psychromonadaceae'.</title>
        <authorList>
            <person name="Jin X."/>
            <person name="Yang Y."/>
            <person name="Cao H."/>
            <person name="Gao B."/>
            <person name="Zhao Z."/>
        </authorList>
    </citation>
    <scope>NUCLEOTIDE SEQUENCE [LARGE SCALE GENOMIC DNA]</scope>
    <source>
        <strain evidence="1 2">MKS20</strain>
    </source>
</reference>
<proteinExistence type="predicted"/>
<gene>
    <name evidence="1" type="ORF">K6Y31_12195</name>
</gene>
<dbReference type="EMBL" id="JAIMJA010000011">
    <property type="protein sequence ID" value="MCE2595581.1"/>
    <property type="molecule type" value="Genomic_DNA"/>
</dbReference>
<name>A0ABS8WCU6_9GAMM</name>